<evidence type="ECO:0000313" key="7">
    <source>
        <dbReference type="Proteomes" id="UP000218934"/>
    </source>
</evidence>
<comment type="caution">
    <text evidence="6">The sequence shown here is derived from an EMBL/GenBank/DDBJ whole genome shotgun (WGS) entry which is preliminary data.</text>
</comment>
<comment type="similarity">
    <text evidence="1">Belongs to the LysR transcriptional regulatory family.</text>
</comment>
<dbReference type="GO" id="GO:0003677">
    <property type="term" value="F:DNA binding"/>
    <property type="evidence" value="ECO:0007669"/>
    <property type="project" value="UniProtKB-KW"/>
</dbReference>
<dbReference type="InterPro" id="IPR000847">
    <property type="entry name" value="LysR_HTH_N"/>
</dbReference>
<dbReference type="Gene3D" id="3.40.190.10">
    <property type="entry name" value="Periplasmic binding protein-like II"/>
    <property type="match status" value="2"/>
</dbReference>
<dbReference type="RefSeq" id="WP_066959495.1">
    <property type="nucleotide sequence ID" value="NZ_CP023449.1"/>
</dbReference>
<evidence type="ECO:0000256" key="1">
    <source>
        <dbReference type="ARBA" id="ARBA00009437"/>
    </source>
</evidence>
<evidence type="ECO:0000259" key="5">
    <source>
        <dbReference type="PROSITE" id="PS50931"/>
    </source>
</evidence>
<reference evidence="6 7" key="1">
    <citation type="submission" date="2017-09" db="EMBL/GenBank/DDBJ databases">
        <title>The Catabolism of 3,6-Dichlorosalicylic acid is Initiated by the Cytochrome P450 Monooxygenase DsmABC in Rhizorhabdus dicambivorans Ndbn-20.</title>
        <authorList>
            <person name="Na L."/>
        </authorList>
    </citation>
    <scope>NUCLEOTIDE SEQUENCE [LARGE SCALE GENOMIC DNA]</scope>
    <source>
        <strain evidence="6 7">Ndbn-20m</strain>
    </source>
</reference>
<dbReference type="Proteomes" id="UP000218934">
    <property type="component" value="Unassembled WGS sequence"/>
</dbReference>
<evidence type="ECO:0000313" key="6">
    <source>
        <dbReference type="EMBL" id="PCE42825.1"/>
    </source>
</evidence>
<dbReference type="GO" id="GO:0003700">
    <property type="term" value="F:DNA-binding transcription factor activity"/>
    <property type="evidence" value="ECO:0007669"/>
    <property type="project" value="InterPro"/>
</dbReference>
<feature type="domain" description="HTH lysR-type" evidence="5">
    <location>
        <begin position="2"/>
        <end position="59"/>
    </location>
</feature>
<dbReference type="GO" id="GO:0032993">
    <property type="term" value="C:protein-DNA complex"/>
    <property type="evidence" value="ECO:0007669"/>
    <property type="project" value="TreeGrafter"/>
</dbReference>
<name>A0A2A4FYL5_9SPHN</name>
<accession>A0A2A4FYL5</accession>
<sequence length="299" mass="32715">MIDRYLLRYFLAVIDQGNFSKAAAACNVSQPTLSAGIAKLETLLGRPLFIRTNRRVELTAAAVHLADHARRIEAEFAAAERAVHETPAPQSLRLGVLASIPAAWIEDYVAGLHEAGIAERIEFVEGRERELAERLARGSLDIALSIIRDDVRFASERLMTEGYALAMPAGHPLARRDLIDGAELAGETMLVRRHCELLSDTSRYFTARGVRPFFAARTTSDDRALRLVRAGLGVTVMPDCFAAPGVARPRLADFPFTRDIGLLFGAHADAAALRDRPAVRSLADLVESRSADGYARRTV</sequence>
<dbReference type="Pfam" id="PF03466">
    <property type="entry name" value="LysR_substrate"/>
    <property type="match status" value="1"/>
</dbReference>
<keyword evidence="4" id="KW-0804">Transcription</keyword>
<dbReference type="InterPro" id="IPR005119">
    <property type="entry name" value="LysR_subst-bd"/>
</dbReference>
<dbReference type="Gene3D" id="1.10.10.10">
    <property type="entry name" value="Winged helix-like DNA-binding domain superfamily/Winged helix DNA-binding domain"/>
    <property type="match status" value="1"/>
</dbReference>
<dbReference type="AlphaFoldDB" id="A0A2A4FYL5"/>
<organism evidence="6 7">
    <name type="scientific">Rhizorhabdus dicambivorans</name>
    <dbReference type="NCBI Taxonomy" id="1850238"/>
    <lineage>
        <taxon>Bacteria</taxon>
        <taxon>Pseudomonadati</taxon>
        <taxon>Pseudomonadota</taxon>
        <taxon>Alphaproteobacteria</taxon>
        <taxon>Sphingomonadales</taxon>
        <taxon>Sphingomonadaceae</taxon>
        <taxon>Rhizorhabdus</taxon>
    </lineage>
</organism>
<dbReference type="PRINTS" id="PR00039">
    <property type="entry name" value="HTHLYSR"/>
</dbReference>
<dbReference type="EMBL" id="NWUF01000006">
    <property type="protein sequence ID" value="PCE42825.1"/>
    <property type="molecule type" value="Genomic_DNA"/>
</dbReference>
<dbReference type="OrthoDB" id="9815174at2"/>
<dbReference type="PANTHER" id="PTHR30346:SF28">
    <property type="entry name" value="HTH-TYPE TRANSCRIPTIONAL REGULATOR CYNR"/>
    <property type="match status" value="1"/>
</dbReference>
<dbReference type="CDD" id="cd05466">
    <property type="entry name" value="PBP2_LTTR_substrate"/>
    <property type="match status" value="1"/>
</dbReference>
<keyword evidence="2" id="KW-0805">Transcription regulation</keyword>
<dbReference type="Pfam" id="PF00126">
    <property type="entry name" value="HTH_1"/>
    <property type="match status" value="1"/>
</dbReference>
<dbReference type="SUPFAM" id="SSF46785">
    <property type="entry name" value="Winged helix' DNA-binding domain"/>
    <property type="match status" value="1"/>
</dbReference>
<gene>
    <name evidence="6" type="ORF">COO09_08315</name>
</gene>
<dbReference type="FunFam" id="1.10.10.10:FF:000001">
    <property type="entry name" value="LysR family transcriptional regulator"/>
    <property type="match status" value="1"/>
</dbReference>
<dbReference type="PANTHER" id="PTHR30346">
    <property type="entry name" value="TRANSCRIPTIONAL DUAL REGULATOR HCAR-RELATED"/>
    <property type="match status" value="1"/>
</dbReference>
<keyword evidence="7" id="KW-1185">Reference proteome</keyword>
<protein>
    <submittedName>
        <fullName evidence="6">LysR family transcriptional regulator</fullName>
    </submittedName>
</protein>
<dbReference type="KEGG" id="rdi:CMV14_04180"/>
<proteinExistence type="inferred from homology"/>
<dbReference type="InterPro" id="IPR036388">
    <property type="entry name" value="WH-like_DNA-bd_sf"/>
</dbReference>
<evidence type="ECO:0000256" key="2">
    <source>
        <dbReference type="ARBA" id="ARBA00023015"/>
    </source>
</evidence>
<dbReference type="PROSITE" id="PS50931">
    <property type="entry name" value="HTH_LYSR"/>
    <property type="match status" value="1"/>
</dbReference>
<evidence type="ECO:0000256" key="4">
    <source>
        <dbReference type="ARBA" id="ARBA00023163"/>
    </source>
</evidence>
<dbReference type="SUPFAM" id="SSF53850">
    <property type="entry name" value="Periplasmic binding protein-like II"/>
    <property type="match status" value="1"/>
</dbReference>
<evidence type="ECO:0000256" key="3">
    <source>
        <dbReference type="ARBA" id="ARBA00023125"/>
    </source>
</evidence>
<dbReference type="InterPro" id="IPR036390">
    <property type="entry name" value="WH_DNA-bd_sf"/>
</dbReference>
<keyword evidence="3" id="KW-0238">DNA-binding</keyword>